<dbReference type="Gene3D" id="3.40.50.1010">
    <property type="entry name" value="5'-nuclease"/>
    <property type="match status" value="1"/>
</dbReference>
<dbReference type="InterPro" id="IPR008918">
    <property type="entry name" value="HhH2"/>
</dbReference>
<evidence type="ECO:0000256" key="6">
    <source>
        <dbReference type="ARBA" id="ARBA00050026"/>
    </source>
</evidence>
<evidence type="ECO:0000259" key="7">
    <source>
        <dbReference type="SMART" id="SM00475"/>
    </source>
</evidence>
<dbReference type="PANTHER" id="PTHR42646:SF2">
    <property type="entry name" value="5'-3' EXONUCLEASE FAMILY PROTEIN"/>
    <property type="match status" value="1"/>
</dbReference>
<evidence type="ECO:0000256" key="2">
    <source>
        <dbReference type="ARBA" id="ARBA00022801"/>
    </source>
</evidence>
<dbReference type="InterPro" id="IPR029060">
    <property type="entry name" value="PIN-like_dom_sf"/>
</dbReference>
<dbReference type="SUPFAM" id="SSF47807">
    <property type="entry name" value="5' to 3' exonuclease, C-terminal subdomain"/>
    <property type="match status" value="1"/>
</dbReference>
<dbReference type="GO" id="GO:0017108">
    <property type="term" value="F:5'-flap endonuclease activity"/>
    <property type="evidence" value="ECO:0007669"/>
    <property type="project" value="InterPro"/>
</dbReference>
<gene>
    <name evidence="8" type="ORF">SMI10712_00026</name>
</gene>
<keyword evidence="3" id="KW-0269">Exonuclease</keyword>
<dbReference type="CDD" id="cd09898">
    <property type="entry name" value="H3TH_53EXO"/>
    <property type="match status" value="1"/>
</dbReference>
<dbReference type="GO" id="GO:0003677">
    <property type="term" value="F:DNA binding"/>
    <property type="evidence" value="ECO:0007669"/>
    <property type="project" value="UniProtKB-KW"/>
</dbReference>
<sequence length="266" mass="29922">MDKKKLLLIDGSSVAFRAFFALYQQLDRFKNAAGLHTNAIYGFQLMLSHLLERVEPSHILVAFDAGKTTFRTEMYADYKGGRAKTPDEFREQFPFIRELLDHMGIRHYELAQYEADDIIGTLDKLAEQDGFDITIVSGDKDLIQLTDEHTVVEISKKGVAEFEAFTPEYLMEKMGITPTQFIDLKALMGDKSDNIPGVTKIGEKTGIKLLLEHGSLEGIYENIDGMKASKMKENLINDKEQAFLSKTLATIDTKAPIEIGLEDFGL</sequence>
<keyword evidence="8" id="KW-0548">Nucleotidyltransferase</keyword>
<dbReference type="InterPro" id="IPR036279">
    <property type="entry name" value="5-3_exonuclease_C_sf"/>
</dbReference>
<keyword evidence="8" id="KW-0808">Transferase</keyword>
<evidence type="ECO:0000256" key="4">
    <source>
        <dbReference type="ARBA" id="ARBA00023125"/>
    </source>
</evidence>
<dbReference type="CDD" id="cd09859">
    <property type="entry name" value="PIN_53EXO"/>
    <property type="match status" value="1"/>
</dbReference>
<proteinExistence type="predicted"/>
<comment type="caution">
    <text evidence="8">The sequence shown here is derived from an EMBL/GenBank/DDBJ whole genome shotgun (WGS) entry which is preliminary data.</text>
</comment>
<accession>A0A150NIG7</accession>
<dbReference type="SUPFAM" id="SSF88723">
    <property type="entry name" value="PIN domain-like"/>
    <property type="match status" value="1"/>
</dbReference>
<evidence type="ECO:0000313" key="9">
    <source>
        <dbReference type="Proteomes" id="UP000075618"/>
    </source>
</evidence>
<dbReference type="InterPro" id="IPR020045">
    <property type="entry name" value="DNA_polI_H3TH"/>
</dbReference>
<comment type="function">
    <text evidence="5">5'-3' exonuclease acting preferentially on double-stranded DNA.</text>
</comment>
<dbReference type="GO" id="GO:0033567">
    <property type="term" value="P:DNA replication, Okazaki fragment processing"/>
    <property type="evidence" value="ECO:0007669"/>
    <property type="project" value="InterPro"/>
</dbReference>
<protein>
    <recommendedName>
        <fullName evidence="6">5'-3' exonuclease</fullName>
    </recommendedName>
</protein>
<keyword evidence="4" id="KW-0238">DNA-binding</keyword>
<dbReference type="GO" id="GO:0008409">
    <property type="term" value="F:5'-3' exonuclease activity"/>
    <property type="evidence" value="ECO:0007669"/>
    <property type="project" value="InterPro"/>
</dbReference>
<dbReference type="Gene3D" id="1.10.150.20">
    <property type="entry name" value="5' to 3' exonuclease, C-terminal subdomain"/>
    <property type="match status" value="1"/>
</dbReference>
<evidence type="ECO:0000256" key="5">
    <source>
        <dbReference type="ARBA" id="ARBA00049957"/>
    </source>
</evidence>
<dbReference type="InterPro" id="IPR020046">
    <property type="entry name" value="5-3_exonucl_a-hlix_arch_N"/>
</dbReference>
<dbReference type="PANTHER" id="PTHR42646">
    <property type="entry name" value="FLAP ENDONUCLEASE XNI"/>
    <property type="match status" value="1"/>
</dbReference>
<evidence type="ECO:0000256" key="3">
    <source>
        <dbReference type="ARBA" id="ARBA00022839"/>
    </source>
</evidence>
<dbReference type="FunFam" id="3.40.50.1010:FF:000001">
    <property type="entry name" value="DNA polymerase I"/>
    <property type="match status" value="1"/>
</dbReference>
<evidence type="ECO:0000256" key="1">
    <source>
        <dbReference type="ARBA" id="ARBA00022722"/>
    </source>
</evidence>
<organism evidence="8 9">
    <name type="scientific">Streptococcus mitis</name>
    <dbReference type="NCBI Taxonomy" id="28037"/>
    <lineage>
        <taxon>Bacteria</taxon>
        <taxon>Bacillati</taxon>
        <taxon>Bacillota</taxon>
        <taxon>Bacilli</taxon>
        <taxon>Lactobacillales</taxon>
        <taxon>Streptococcaceae</taxon>
        <taxon>Streptococcus</taxon>
        <taxon>Streptococcus mitis group</taxon>
    </lineage>
</organism>
<dbReference type="SMART" id="SM00475">
    <property type="entry name" value="53EXOc"/>
    <property type="match status" value="1"/>
</dbReference>
<reference evidence="8 9" key="1">
    <citation type="submission" date="2016-01" db="EMBL/GenBank/DDBJ databases">
        <title>Highly variable Streptococcus oralis are common among viridans streptococci isolated from primates.</title>
        <authorList>
            <person name="Denapaite D."/>
            <person name="Rieger M."/>
            <person name="Koendgen S."/>
            <person name="Brueckner R."/>
            <person name="Ochigava I."/>
            <person name="Kappeler P."/>
            <person name="Maetz-Rensing K."/>
            <person name="Leendertz F."/>
            <person name="Hakenbeck R."/>
        </authorList>
    </citation>
    <scope>NUCLEOTIDE SEQUENCE [LARGE SCALE GENOMIC DNA]</scope>
    <source>
        <strain evidence="8 9">10712</strain>
    </source>
</reference>
<dbReference type="InterPro" id="IPR002421">
    <property type="entry name" value="5-3_exonuclease"/>
</dbReference>
<dbReference type="PATRIC" id="fig|28037.237.peg.1165"/>
<dbReference type="AlphaFoldDB" id="A0A150NIG7"/>
<keyword evidence="1" id="KW-0540">Nuclease</keyword>
<evidence type="ECO:0000313" key="8">
    <source>
        <dbReference type="EMBL" id="KYF33261.1"/>
    </source>
</evidence>
<dbReference type="Proteomes" id="UP000075618">
    <property type="component" value="Unassembled WGS sequence"/>
</dbReference>
<dbReference type="FunFam" id="1.10.150.20:FF:000003">
    <property type="entry name" value="DNA polymerase I"/>
    <property type="match status" value="1"/>
</dbReference>
<dbReference type="EMBL" id="LROT01000027">
    <property type="protein sequence ID" value="KYF33261.1"/>
    <property type="molecule type" value="Genomic_DNA"/>
</dbReference>
<dbReference type="Pfam" id="PF02739">
    <property type="entry name" value="5_3_exonuc_N"/>
    <property type="match status" value="1"/>
</dbReference>
<dbReference type="Pfam" id="PF01367">
    <property type="entry name" value="5_3_exonuc"/>
    <property type="match status" value="1"/>
</dbReference>
<dbReference type="InterPro" id="IPR038969">
    <property type="entry name" value="FEN"/>
</dbReference>
<feature type="domain" description="5'-3' exonuclease" evidence="7">
    <location>
        <begin position="4"/>
        <end position="266"/>
    </location>
</feature>
<dbReference type="GO" id="GO:0016779">
    <property type="term" value="F:nucleotidyltransferase activity"/>
    <property type="evidence" value="ECO:0007669"/>
    <property type="project" value="UniProtKB-KW"/>
</dbReference>
<dbReference type="SMART" id="SM00279">
    <property type="entry name" value="HhH2"/>
    <property type="match status" value="1"/>
</dbReference>
<name>A0A150NIG7_STRMT</name>
<keyword evidence="2" id="KW-0378">Hydrolase</keyword>